<reference evidence="2 3" key="1">
    <citation type="journal article" date="2011" name="J. Microbiol.">
        <title>Bacillus kyonggiensis sp. nov., isolated from soil of a lettuce field.</title>
        <authorList>
            <person name="Dong K."/>
            <person name="Lee S."/>
        </authorList>
    </citation>
    <scope>NUCLEOTIDE SEQUENCE [LARGE SCALE GENOMIC DNA]</scope>
    <source>
        <strain evidence="2 3">NB22</strain>
    </source>
</reference>
<dbReference type="CDD" id="cd15482">
    <property type="entry name" value="Sialidase_non-viral"/>
    <property type="match status" value="1"/>
</dbReference>
<dbReference type="Proteomes" id="UP000307756">
    <property type="component" value="Unassembled WGS sequence"/>
</dbReference>
<accession>A0A4U1D8Y8</accession>
<sequence length="303" mass="34081">MKKSILALSGVLIAGMIISTILYENQNHVAVPQLSVPKVEQENNQQNEANGLWPLTNEQISYSLQNEELNITYNKGEGWVRVPIEKESLFSGEYNGNKKELIPGSYLLTENRIGFLYGNESILFKYSLDHGHTWQEGLVAKDFPHVRFRKVDFLNAQFGYVVLTGDRTMSWEYSTAYLTHDGGKTWVETTTPPSTRIIADGGFIDENTGFMSYGTINPDKPDLYVTQDGGKTWSESIVQIPQQYEQIFVQAELPVKEEEQLSLLVNQGSTGDYLGGKVKGKFISTDNGLTWSFVMEVQPNEGE</sequence>
<dbReference type="Pfam" id="PF25852">
    <property type="entry name" value="DUF6242_C"/>
    <property type="match status" value="1"/>
</dbReference>
<protein>
    <submittedName>
        <fullName evidence="2">Oxidoreductase</fullName>
    </submittedName>
</protein>
<dbReference type="Pfam" id="PF02012">
    <property type="entry name" value="BNR"/>
    <property type="match status" value="1"/>
</dbReference>
<dbReference type="OrthoDB" id="47917at2"/>
<gene>
    <name evidence="2" type="ORF">FA727_05570</name>
</gene>
<dbReference type="InterPro" id="IPR002860">
    <property type="entry name" value="BNR_rpt"/>
</dbReference>
<dbReference type="SUPFAM" id="SSF110296">
    <property type="entry name" value="Oligoxyloglucan reducing end-specific cellobiohydrolase"/>
    <property type="match status" value="1"/>
</dbReference>
<feature type="domain" description="DUF6242" evidence="1">
    <location>
        <begin position="62"/>
        <end position="245"/>
    </location>
</feature>
<dbReference type="RefSeq" id="WP_136829760.1">
    <property type="nucleotide sequence ID" value="NZ_SWBM01000001.1"/>
</dbReference>
<dbReference type="InterPro" id="IPR015943">
    <property type="entry name" value="WD40/YVTN_repeat-like_dom_sf"/>
</dbReference>
<dbReference type="Gene3D" id="2.130.10.10">
    <property type="entry name" value="YVTN repeat-like/Quinoprotein amine dehydrogenase"/>
    <property type="match status" value="1"/>
</dbReference>
<organism evidence="2 3">
    <name type="scientific">Robertmurraya kyonggiensis</name>
    <dbReference type="NCBI Taxonomy" id="1037680"/>
    <lineage>
        <taxon>Bacteria</taxon>
        <taxon>Bacillati</taxon>
        <taxon>Bacillota</taxon>
        <taxon>Bacilli</taxon>
        <taxon>Bacillales</taxon>
        <taxon>Bacillaceae</taxon>
        <taxon>Robertmurraya</taxon>
    </lineage>
</organism>
<name>A0A4U1D8Y8_9BACI</name>
<dbReference type="EMBL" id="SWBM01000001">
    <property type="protein sequence ID" value="TKC19015.1"/>
    <property type="molecule type" value="Genomic_DNA"/>
</dbReference>
<comment type="caution">
    <text evidence="2">The sequence shown here is derived from an EMBL/GenBank/DDBJ whole genome shotgun (WGS) entry which is preliminary data.</text>
</comment>
<dbReference type="InterPro" id="IPR058667">
    <property type="entry name" value="DUF6242_C"/>
</dbReference>
<dbReference type="AlphaFoldDB" id="A0A4U1D8Y8"/>
<proteinExistence type="predicted"/>
<evidence type="ECO:0000313" key="3">
    <source>
        <dbReference type="Proteomes" id="UP000307756"/>
    </source>
</evidence>
<evidence type="ECO:0000259" key="1">
    <source>
        <dbReference type="Pfam" id="PF25852"/>
    </source>
</evidence>
<keyword evidence="3" id="KW-1185">Reference proteome</keyword>
<evidence type="ECO:0000313" key="2">
    <source>
        <dbReference type="EMBL" id="TKC19015.1"/>
    </source>
</evidence>